<dbReference type="GO" id="GO:0008270">
    <property type="term" value="F:zinc ion binding"/>
    <property type="evidence" value="ECO:0007669"/>
    <property type="project" value="UniProtKB-KW"/>
</dbReference>
<evidence type="ECO:0000313" key="7">
    <source>
        <dbReference type="Proteomes" id="UP001152523"/>
    </source>
</evidence>
<keyword evidence="1" id="KW-0479">Metal-binding</keyword>
<dbReference type="AlphaFoldDB" id="A0AAV0GKZ6"/>
<dbReference type="SMART" id="SM00575">
    <property type="entry name" value="ZnF_PMZ"/>
    <property type="match status" value="1"/>
</dbReference>
<accession>A0AAV0GKZ6</accession>
<dbReference type="PANTHER" id="PTHR31973">
    <property type="entry name" value="POLYPROTEIN, PUTATIVE-RELATED"/>
    <property type="match status" value="1"/>
</dbReference>
<organism evidence="6 7">
    <name type="scientific">Cuscuta epithymum</name>
    <dbReference type="NCBI Taxonomy" id="186058"/>
    <lineage>
        <taxon>Eukaryota</taxon>
        <taxon>Viridiplantae</taxon>
        <taxon>Streptophyta</taxon>
        <taxon>Embryophyta</taxon>
        <taxon>Tracheophyta</taxon>
        <taxon>Spermatophyta</taxon>
        <taxon>Magnoliopsida</taxon>
        <taxon>eudicotyledons</taxon>
        <taxon>Gunneridae</taxon>
        <taxon>Pentapetalae</taxon>
        <taxon>asterids</taxon>
        <taxon>lamiids</taxon>
        <taxon>Solanales</taxon>
        <taxon>Convolvulaceae</taxon>
        <taxon>Cuscuteae</taxon>
        <taxon>Cuscuta</taxon>
        <taxon>Cuscuta subgen. Cuscuta</taxon>
    </lineage>
</organism>
<reference evidence="6" key="1">
    <citation type="submission" date="2022-07" db="EMBL/GenBank/DDBJ databases">
        <authorList>
            <person name="Macas J."/>
            <person name="Novak P."/>
            <person name="Neumann P."/>
        </authorList>
    </citation>
    <scope>NUCLEOTIDE SEQUENCE</scope>
</reference>
<keyword evidence="2 4" id="KW-0863">Zinc-finger</keyword>
<keyword evidence="7" id="KW-1185">Reference proteome</keyword>
<dbReference type="InterPro" id="IPR007527">
    <property type="entry name" value="Znf_SWIM"/>
</dbReference>
<evidence type="ECO:0000256" key="4">
    <source>
        <dbReference type="PROSITE-ProRule" id="PRU00325"/>
    </source>
</evidence>
<dbReference type="PROSITE" id="PS50966">
    <property type="entry name" value="ZF_SWIM"/>
    <property type="match status" value="1"/>
</dbReference>
<dbReference type="Proteomes" id="UP001152523">
    <property type="component" value="Unassembled WGS sequence"/>
</dbReference>
<dbReference type="InterPro" id="IPR006564">
    <property type="entry name" value="Znf_PMZ"/>
</dbReference>
<keyword evidence="3" id="KW-0862">Zinc</keyword>
<dbReference type="EMBL" id="CAMAPF010001202">
    <property type="protein sequence ID" value="CAH9148602.1"/>
    <property type="molecule type" value="Genomic_DNA"/>
</dbReference>
<name>A0AAV0GKZ6_9ASTE</name>
<comment type="caution">
    <text evidence="6">The sequence shown here is derived from an EMBL/GenBank/DDBJ whole genome shotgun (WGS) entry which is preliminary data.</text>
</comment>
<evidence type="ECO:0000256" key="2">
    <source>
        <dbReference type="ARBA" id="ARBA00022771"/>
    </source>
</evidence>
<evidence type="ECO:0000256" key="3">
    <source>
        <dbReference type="ARBA" id="ARBA00022833"/>
    </source>
</evidence>
<proteinExistence type="predicted"/>
<sequence length="195" mass="22540">MLIEFLFTKMQEWFLARRELATSSKSRLSDVCEEVLVNLMMDSTGMIVRPSTAYLFEVIDKSCRPYVVDLEAKTCTCREFELEDFVCVHAVAAIGKRTGISCYDYISKYYHRSAWFEAYKGVIYPLGDYTAEDIPEEYENWVVNPPVSEKRTSGRPKNKRIPSIGEFVSRQTCGRCKQHGHNQKTCNNPIPRLPR</sequence>
<evidence type="ECO:0000256" key="1">
    <source>
        <dbReference type="ARBA" id="ARBA00022723"/>
    </source>
</evidence>
<feature type="domain" description="SWIM-type" evidence="5">
    <location>
        <begin position="66"/>
        <end position="98"/>
    </location>
</feature>
<protein>
    <recommendedName>
        <fullName evidence="5">SWIM-type domain-containing protein</fullName>
    </recommendedName>
</protein>
<dbReference type="Pfam" id="PF04434">
    <property type="entry name" value="SWIM"/>
    <property type="match status" value="1"/>
</dbReference>
<dbReference type="PANTHER" id="PTHR31973:SF113">
    <property type="entry name" value="PROTEIN FAR1-RELATED SEQUENCE 5-LIKE"/>
    <property type="match status" value="1"/>
</dbReference>
<evidence type="ECO:0000313" key="6">
    <source>
        <dbReference type="EMBL" id="CAH9148602.1"/>
    </source>
</evidence>
<gene>
    <name evidence="6" type="ORF">CEPIT_LOCUS44640</name>
</gene>
<evidence type="ECO:0000259" key="5">
    <source>
        <dbReference type="PROSITE" id="PS50966"/>
    </source>
</evidence>